<sequence length="297" mass="34023">MQNFCLSAAIKQRFQDVEEELGYSERIVTLDCGQVDSWVFRDRKTFELGDLDELALSIKYKGQCQPIVVVEASSLFQPKENKDAQYIVIAGYRRWIACKRHSLKIKAVVRKLNFEQAVAALVSENEKENVSDYSRGLFYHSLLEQQKMTQEQLSQKLGINPATLNQYLAFAQVPEKIWKAVGDTSRVSANTASTIRSIANKGEIYTNALIAIADKISKGFGEKRIRDAVDKILQKEVKISPVDKYKNYKFQYQGKTLMSMHKDRIKLDKSLMTKHFPELLADIEKAVRCFAERHIKS</sequence>
<feature type="domain" description="HTH cro/C1-type" evidence="3">
    <location>
        <begin position="142"/>
        <end position="167"/>
    </location>
</feature>
<gene>
    <name evidence="4" type="primary">parB_3</name>
    <name evidence="4" type="ORF">Lisr_2645</name>
</gene>
<dbReference type="Gene3D" id="3.90.1530.30">
    <property type="match status" value="1"/>
</dbReference>
<comment type="similarity">
    <text evidence="1">Belongs to the ParB family.</text>
</comment>
<dbReference type="SMART" id="SM00470">
    <property type="entry name" value="ParB"/>
    <property type="match status" value="1"/>
</dbReference>
<reference evidence="4 5" key="1">
    <citation type="submission" date="2015-11" db="EMBL/GenBank/DDBJ databases">
        <title>Genomic analysis of 38 Legionella species identifies large and diverse effector repertoires.</title>
        <authorList>
            <person name="Burstein D."/>
            <person name="Amaro F."/>
            <person name="Zusman T."/>
            <person name="Lifshitz Z."/>
            <person name="Cohen O."/>
            <person name="Gilbert J.A."/>
            <person name="Pupko T."/>
            <person name="Shuman H.A."/>
            <person name="Segal G."/>
        </authorList>
    </citation>
    <scope>NUCLEOTIDE SEQUENCE [LARGE SCALE GENOMIC DNA]</scope>
    <source>
        <strain evidence="4 5">Bercovier 4</strain>
    </source>
</reference>
<dbReference type="Gene3D" id="1.10.10.2830">
    <property type="match status" value="1"/>
</dbReference>
<dbReference type="InterPro" id="IPR041468">
    <property type="entry name" value="HTH_ParB/Spo0J"/>
</dbReference>
<evidence type="ECO:0000256" key="1">
    <source>
        <dbReference type="ARBA" id="ARBA00006295"/>
    </source>
</evidence>
<dbReference type="InterPro" id="IPR001387">
    <property type="entry name" value="Cro/C1-type_HTH"/>
</dbReference>
<dbReference type="OrthoDB" id="7908920at2"/>
<accession>A0A0W0V2Q5</accession>
<dbReference type="PANTHER" id="PTHR33375:SF1">
    <property type="entry name" value="CHROMOSOME-PARTITIONING PROTEIN PARB-RELATED"/>
    <property type="match status" value="1"/>
</dbReference>
<dbReference type="CDD" id="cd16405">
    <property type="entry name" value="RepB_like_N"/>
    <property type="match status" value="1"/>
</dbReference>
<dbReference type="GO" id="GO:0003677">
    <property type="term" value="F:DNA binding"/>
    <property type="evidence" value="ECO:0007669"/>
    <property type="project" value="InterPro"/>
</dbReference>
<evidence type="ECO:0000256" key="2">
    <source>
        <dbReference type="ARBA" id="ARBA00022829"/>
    </source>
</evidence>
<protein>
    <submittedName>
        <fullName evidence="4">Chromosome partitioning protein parB</fullName>
    </submittedName>
</protein>
<dbReference type="InterPro" id="IPR004437">
    <property type="entry name" value="ParB/RepB/Spo0J"/>
</dbReference>
<dbReference type="SUPFAM" id="SSF110849">
    <property type="entry name" value="ParB/Sulfiredoxin"/>
    <property type="match status" value="1"/>
</dbReference>
<dbReference type="Pfam" id="PF17762">
    <property type="entry name" value="HTH_ParB"/>
    <property type="match status" value="1"/>
</dbReference>
<dbReference type="PANTHER" id="PTHR33375">
    <property type="entry name" value="CHROMOSOME-PARTITIONING PROTEIN PARB-RELATED"/>
    <property type="match status" value="1"/>
</dbReference>
<dbReference type="PROSITE" id="PS50943">
    <property type="entry name" value="HTH_CROC1"/>
    <property type="match status" value="1"/>
</dbReference>
<dbReference type="RefSeq" id="WP_058502913.1">
    <property type="nucleotide sequence ID" value="NZ_CAAAJA010000009.1"/>
</dbReference>
<dbReference type="GO" id="GO:0007059">
    <property type="term" value="P:chromosome segregation"/>
    <property type="evidence" value="ECO:0007669"/>
    <property type="project" value="UniProtKB-KW"/>
</dbReference>
<organism evidence="4 5">
    <name type="scientific">Legionella israelensis</name>
    <dbReference type="NCBI Taxonomy" id="454"/>
    <lineage>
        <taxon>Bacteria</taxon>
        <taxon>Pseudomonadati</taxon>
        <taxon>Pseudomonadota</taxon>
        <taxon>Gammaproteobacteria</taxon>
        <taxon>Legionellales</taxon>
        <taxon>Legionellaceae</taxon>
        <taxon>Legionella</taxon>
    </lineage>
</organism>
<dbReference type="GO" id="GO:0005694">
    <property type="term" value="C:chromosome"/>
    <property type="evidence" value="ECO:0007669"/>
    <property type="project" value="TreeGrafter"/>
</dbReference>
<dbReference type="CDD" id="cd00093">
    <property type="entry name" value="HTH_XRE"/>
    <property type="match status" value="1"/>
</dbReference>
<dbReference type="SUPFAM" id="SSF109709">
    <property type="entry name" value="KorB DNA-binding domain-like"/>
    <property type="match status" value="1"/>
</dbReference>
<proteinExistence type="inferred from homology"/>
<dbReference type="NCBIfam" id="TIGR00180">
    <property type="entry name" value="parB_part"/>
    <property type="match status" value="1"/>
</dbReference>
<dbReference type="EMBL" id="LNYH01000149">
    <property type="protein sequence ID" value="KTD14417.1"/>
    <property type="molecule type" value="Genomic_DNA"/>
</dbReference>
<dbReference type="Proteomes" id="UP000054761">
    <property type="component" value="Unassembled WGS sequence"/>
</dbReference>
<keyword evidence="5" id="KW-1185">Reference proteome</keyword>
<comment type="caution">
    <text evidence="4">The sequence shown here is derived from an EMBL/GenBank/DDBJ whole genome shotgun (WGS) entry which is preliminary data.</text>
</comment>
<dbReference type="Pfam" id="PF02195">
    <property type="entry name" value="ParB_N"/>
    <property type="match status" value="1"/>
</dbReference>
<dbReference type="STRING" id="454.Lisr_2645"/>
<dbReference type="InterPro" id="IPR050336">
    <property type="entry name" value="Chromosome_partition/occlusion"/>
</dbReference>
<dbReference type="AlphaFoldDB" id="A0A0W0V2Q5"/>
<dbReference type="InterPro" id="IPR036086">
    <property type="entry name" value="ParB/Sulfiredoxin_sf"/>
</dbReference>
<evidence type="ECO:0000313" key="5">
    <source>
        <dbReference type="Proteomes" id="UP000054761"/>
    </source>
</evidence>
<evidence type="ECO:0000259" key="3">
    <source>
        <dbReference type="PROSITE" id="PS50943"/>
    </source>
</evidence>
<dbReference type="PATRIC" id="fig|454.4.peg.2905"/>
<name>A0A0W0V2Q5_9GAMM</name>
<dbReference type="InterPro" id="IPR037972">
    <property type="entry name" value="RepB_N"/>
</dbReference>
<keyword evidence="2" id="KW-0159">Chromosome partition</keyword>
<dbReference type="InterPro" id="IPR003115">
    <property type="entry name" value="ParB_N"/>
</dbReference>
<evidence type="ECO:0000313" key="4">
    <source>
        <dbReference type="EMBL" id="KTD14417.1"/>
    </source>
</evidence>